<feature type="compositionally biased region" description="Basic and acidic residues" evidence="3">
    <location>
        <begin position="1"/>
        <end position="11"/>
    </location>
</feature>
<comment type="similarity">
    <text evidence="1">Belongs to the TRIAP1/MDM35 family.</text>
</comment>
<dbReference type="Pfam" id="PF05254">
    <property type="entry name" value="UPF0203"/>
    <property type="match status" value="1"/>
</dbReference>
<dbReference type="PANTHER" id="PTHR46403">
    <property type="entry name" value="TP53-REGULATED INHIBITOR OF APOPTOSIS 1"/>
    <property type="match status" value="1"/>
</dbReference>
<dbReference type="PANTHER" id="PTHR46403:SF1">
    <property type="entry name" value="TP53-REGULATED INHIBITOR OF APOPTOSIS 1"/>
    <property type="match status" value="1"/>
</dbReference>
<organism evidence="4 5">
    <name type="scientific">Polysphondylium violaceum</name>
    <dbReference type="NCBI Taxonomy" id="133409"/>
    <lineage>
        <taxon>Eukaryota</taxon>
        <taxon>Amoebozoa</taxon>
        <taxon>Evosea</taxon>
        <taxon>Eumycetozoa</taxon>
        <taxon>Dictyostelia</taxon>
        <taxon>Dictyosteliales</taxon>
        <taxon>Dictyosteliaceae</taxon>
        <taxon>Polysphondylium</taxon>
    </lineage>
</organism>
<proteinExistence type="inferred from homology"/>
<dbReference type="EMBL" id="AJWJ01000006">
    <property type="protein sequence ID" value="KAF2078381.1"/>
    <property type="molecule type" value="Genomic_DNA"/>
</dbReference>
<evidence type="ECO:0000313" key="4">
    <source>
        <dbReference type="EMBL" id="KAF2078381.1"/>
    </source>
</evidence>
<dbReference type="GO" id="GO:0005829">
    <property type="term" value="C:cytosol"/>
    <property type="evidence" value="ECO:0007669"/>
    <property type="project" value="TreeGrafter"/>
</dbReference>
<protein>
    <submittedName>
        <fullName evidence="4">Uncharacterized protein</fullName>
    </submittedName>
</protein>
<comment type="caution">
    <text evidence="4">The sequence shown here is derived from an EMBL/GenBank/DDBJ whole genome shotgun (WGS) entry which is preliminary data.</text>
</comment>
<dbReference type="GO" id="GO:0005634">
    <property type="term" value="C:nucleus"/>
    <property type="evidence" value="ECO:0007669"/>
    <property type="project" value="TreeGrafter"/>
</dbReference>
<reference evidence="4" key="1">
    <citation type="submission" date="2020-01" db="EMBL/GenBank/DDBJ databases">
        <title>Development of genomics and gene disruption for Polysphondylium violaceum indicates a role for the polyketide synthase stlB in stalk morphogenesis.</title>
        <authorList>
            <person name="Narita B."/>
            <person name="Kawabe Y."/>
            <person name="Kin K."/>
            <person name="Saito T."/>
            <person name="Gibbs R."/>
            <person name="Kuspa A."/>
            <person name="Muzny D."/>
            <person name="Queller D."/>
            <person name="Richards S."/>
            <person name="Strassman J."/>
            <person name="Sucgang R."/>
            <person name="Worley K."/>
            <person name="Schaap P."/>
        </authorList>
    </citation>
    <scope>NUCLEOTIDE SEQUENCE</scope>
    <source>
        <strain evidence="4">QSvi11</strain>
    </source>
</reference>
<dbReference type="Proteomes" id="UP000695562">
    <property type="component" value="Unassembled WGS sequence"/>
</dbReference>
<evidence type="ECO:0000256" key="2">
    <source>
        <dbReference type="ARBA" id="ARBA00023157"/>
    </source>
</evidence>
<keyword evidence="5" id="KW-1185">Reference proteome</keyword>
<dbReference type="GO" id="GO:0045332">
    <property type="term" value="P:phospholipid translocation"/>
    <property type="evidence" value="ECO:0007669"/>
    <property type="project" value="TreeGrafter"/>
</dbReference>
<gene>
    <name evidence="4" type="ORF">CYY_000364</name>
</gene>
<evidence type="ECO:0000313" key="5">
    <source>
        <dbReference type="Proteomes" id="UP000695562"/>
    </source>
</evidence>
<dbReference type="InterPro" id="IPR007918">
    <property type="entry name" value="MDM35_apoptosis"/>
</dbReference>
<dbReference type="AlphaFoldDB" id="A0A8J4Q216"/>
<keyword evidence="2" id="KW-1015">Disulfide bond</keyword>
<dbReference type="GO" id="GO:0005758">
    <property type="term" value="C:mitochondrial intermembrane space"/>
    <property type="evidence" value="ECO:0007669"/>
    <property type="project" value="TreeGrafter"/>
</dbReference>
<accession>A0A8J4Q216</accession>
<sequence length="87" mass="10314">MGSDKKEDTKKPHPMTDPNLCKDLKERHDACFNKWYTNAFLKGTSTTSECQDEWEEYQVCLKDKLKQWNLEYLMDKNKVADKHPTSK</sequence>
<dbReference type="GO" id="GO:1990050">
    <property type="term" value="F:phosphatidic acid transfer activity"/>
    <property type="evidence" value="ECO:0007669"/>
    <property type="project" value="TreeGrafter"/>
</dbReference>
<evidence type="ECO:0000256" key="1">
    <source>
        <dbReference type="ARBA" id="ARBA00006196"/>
    </source>
</evidence>
<evidence type="ECO:0000256" key="3">
    <source>
        <dbReference type="SAM" id="MobiDB-lite"/>
    </source>
</evidence>
<feature type="region of interest" description="Disordered" evidence="3">
    <location>
        <begin position="1"/>
        <end position="21"/>
    </location>
</feature>
<name>A0A8J4Q216_9MYCE</name>
<dbReference type="OrthoDB" id="19091at2759"/>